<reference evidence="2" key="1">
    <citation type="journal article" date="2008" name="Nat. Genet.">
        <title>The Pristionchus pacificus genome provides a unique perspective on nematode lifestyle and parasitism.</title>
        <authorList>
            <person name="Dieterich C."/>
            <person name="Clifton S.W."/>
            <person name="Schuster L.N."/>
            <person name="Chinwalla A."/>
            <person name="Delehaunty K."/>
            <person name="Dinkelacker I."/>
            <person name="Fulton L."/>
            <person name="Fulton R."/>
            <person name="Godfrey J."/>
            <person name="Minx P."/>
            <person name="Mitreva M."/>
            <person name="Roeseler W."/>
            <person name="Tian H."/>
            <person name="Witte H."/>
            <person name="Yang S.P."/>
            <person name="Wilson R.K."/>
            <person name="Sommer R.J."/>
        </authorList>
    </citation>
    <scope>NUCLEOTIDE SEQUENCE [LARGE SCALE GENOMIC DNA]</scope>
    <source>
        <strain evidence="2">PS312</strain>
    </source>
</reference>
<proteinExistence type="predicted"/>
<gene>
    <name evidence="1" type="primary">WBGene00277686</name>
</gene>
<dbReference type="AlphaFoldDB" id="A0A2A6BJG7"/>
<name>A0A2A6BJG7_PRIPA</name>
<protein>
    <submittedName>
        <fullName evidence="1">Uncharacterized protein</fullName>
    </submittedName>
</protein>
<accession>A0A8R1USP0</accession>
<reference evidence="1" key="2">
    <citation type="submission" date="2022-06" db="UniProtKB">
        <authorList>
            <consortium name="EnsemblMetazoa"/>
        </authorList>
    </citation>
    <scope>IDENTIFICATION</scope>
    <source>
        <strain evidence="1">PS312</strain>
    </source>
</reference>
<accession>A0A2A6BJG7</accession>
<sequence>MDSNSTAESDQIPRSNDTALLVFLIFAFVGICYGFGQMCCGMFYECFIRKCMRKKRKRRVVYGQPEGPDNRIHQRFV</sequence>
<organism evidence="1 2">
    <name type="scientific">Pristionchus pacificus</name>
    <name type="common">Parasitic nematode worm</name>
    <dbReference type="NCBI Taxonomy" id="54126"/>
    <lineage>
        <taxon>Eukaryota</taxon>
        <taxon>Metazoa</taxon>
        <taxon>Ecdysozoa</taxon>
        <taxon>Nematoda</taxon>
        <taxon>Chromadorea</taxon>
        <taxon>Rhabditida</taxon>
        <taxon>Rhabditina</taxon>
        <taxon>Diplogasteromorpha</taxon>
        <taxon>Diplogasteroidea</taxon>
        <taxon>Neodiplogasteridae</taxon>
        <taxon>Pristionchus</taxon>
    </lineage>
</organism>
<evidence type="ECO:0000313" key="2">
    <source>
        <dbReference type="Proteomes" id="UP000005239"/>
    </source>
</evidence>
<dbReference type="Proteomes" id="UP000005239">
    <property type="component" value="Unassembled WGS sequence"/>
</dbReference>
<keyword evidence="2" id="KW-1185">Reference proteome</keyword>
<dbReference type="EnsemblMetazoa" id="PPA39317.1">
    <property type="protein sequence ID" value="PPA39317.1"/>
    <property type="gene ID" value="WBGene00277686"/>
</dbReference>
<evidence type="ECO:0000313" key="1">
    <source>
        <dbReference type="EnsemblMetazoa" id="PPA39317.1"/>
    </source>
</evidence>